<dbReference type="EMBL" id="SIHI01000001">
    <property type="protein sequence ID" value="TWT57597.1"/>
    <property type="molecule type" value="Genomic_DNA"/>
</dbReference>
<dbReference type="PANTHER" id="PTHR30469">
    <property type="entry name" value="MULTIDRUG RESISTANCE PROTEIN MDTA"/>
    <property type="match status" value="1"/>
</dbReference>
<dbReference type="Pfam" id="PF25954">
    <property type="entry name" value="Beta-barrel_RND_2"/>
    <property type="match status" value="1"/>
</dbReference>
<evidence type="ECO:0000313" key="7">
    <source>
        <dbReference type="Proteomes" id="UP000317243"/>
    </source>
</evidence>
<keyword evidence="4" id="KW-1133">Transmembrane helix</keyword>
<feature type="compositionally biased region" description="Low complexity" evidence="3">
    <location>
        <begin position="12"/>
        <end position="26"/>
    </location>
</feature>
<dbReference type="GO" id="GO:1990281">
    <property type="term" value="C:efflux pump complex"/>
    <property type="evidence" value="ECO:0007669"/>
    <property type="project" value="TreeGrafter"/>
</dbReference>
<organism evidence="6 7">
    <name type="scientific">Thalassoglobus neptunius</name>
    <dbReference type="NCBI Taxonomy" id="1938619"/>
    <lineage>
        <taxon>Bacteria</taxon>
        <taxon>Pseudomonadati</taxon>
        <taxon>Planctomycetota</taxon>
        <taxon>Planctomycetia</taxon>
        <taxon>Planctomycetales</taxon>
        <taxon>Planctomycetaceae</taxon>
        <taxon>Thalassoglobus</taxon>
    </lineage>
</organism>
<comment type="similarity">
    <text evidence="1">Belongs to the membrane fusion protein (MFP) (TC 8.A.1) family.</text>
</comment>
<dbReference type="AlphaFoldDB" id="A0A5C5X3D4"/>
<dbReference type="InterPro" id="IPR058792">
    <property type="entry name" value="Beta-barrel_RND_2"/>
</dbReference>
<evidence type="ECO:0000256" key="3">
    <source>
        <dbReference type="SAM" id="MobiDB-lite"/>
    </source>
</evidence>
<dbReference type="Gene3D" id="2.40.50.100">
    <property type="match status" value="1"/>
</dbReference>
<comment type="caution">
    <text evidence="6">The sequence shown here is derived from an EMBL/GenBank/DDBJ whole genome shotgun (WGS) entry which is preliminary data.</text>
</comment>
<dbReference type="SUPFAM" id="SSF111369">
    <property type="entry name" value="HlyD-like secretion proteins"/>
    <property type="match status" value="1"/>
</dbReference>
<dbReference type="Proteomes" id="UP000317243">
    <property type="component" value="Unassembled WGS sequence"/>
</dbReference>
<dbReference type="OrthoDB" id="259859at2"/>
<sequence>MPKVQTPPQSASTSPKGSPTPKSGSSTSMWRRVIITVVCGALAIFFAMNVFMALARLKSAPPRENPPPVVLKVEAFETERIPVRRFFPGFGTVQPDTQVTVSAEVSGRITEKSHLEVGVEVKGPTVETQPDGRSRRTFGDILVQIDSQVYQERVAQTEAQLRVSHARLNRLVQEKQLNEELLALQERQLALIRGELERAKELLSRGAGSQATVDQEELDFARQNETVKRLRNTIELIAPQVEELTAQTSVQESELSLARQDLEKATVRAGISGIISEVHVEQGQYVRAGDPIVELTAIDRVEVPIGLPLEDAIILGKLLGQGKRTEARLATRETDLLNPARPSRTGYISRVNPQADEKTRTVQVFVEVDNREQSTPLKPGVFVYARIDGGILDTDQGLLIPREAINGDVVFVVNRDQSASADTPLTVSPRKIRILQKLQSFALVDGEIAPGDQIVTSNLDILSAGSLLDVRQVRTLRDETARLRIPYLEFPASQATATEESGQN</sequence>
<evidence type="ECO:0000259" key="5">
    <source>
        <dbReference type="Pfam" id="PF25954"/>
    </source>
</evidence>
<evidence type="ECO:0000256" key="4">
    <source>
        <dbReference type="SAM" id="Phobius"/>
    </source>
</evidence>
<evidence type="ECO:0000256" key="1">
    <source>
        <dbReference type="ARBA" id="ARBA00009477"/>
    </source>
</evidence>
<dbReference type="GO" id="GO:0015562">
    <property type="term" value="F:efflux transmembrane transporter activity"/>
    <property type="evidence" value="ECO:0007669"/>
    <property type="project" value="TreeGrafter"/>
</dbReference>
<dbReference type="Gene3D" id="2.40.30.170">
    <property type="match status" value="1"/>
</dbReference>
<dbReference type="NCBIfam" id="TIGR01730">
    <property type="entry name" value="RND_mfp"/>
    <property type="match status" value="1"/>
</dbReference>
<dbReference type="Gene3D" id="1.10.287.470">
    <property type="entry name" value="Helix hairpin bin"/>
    <property type="match status" value="1"/>
</dbReference>
<proteinExistence type="inferred from homology"/>
<keyword evidence="4" id="KW-0812">Transmembrane</keyword>
<feature type="coiled-coil region" evidence="2">
    <location>
        <begin position="168"/>
        <end position="233"/>
    </location>
</feature>
<protein>
    <submittedName>
        <fullName evidence="6">Multidrug resistance protein MdtA</fullName>
    </submittedName>
</protein>
<dbReference type="Gene3D" id="2.40.420.20">
    <property type="match status" value="1"/>
</dbReference>
<keyword evidence="2" id="KW-0175">Coiled coil</keyword>
<evidence type="ECO:0000313" key="6">
    <source>
        <dbReference type="EMBL" id="TWT57597.1"/>
    </source>
</evidence>
<dbReference type="InterPro" id="IPR006143">
    <property type="entry name" value="RND_pump_MFP"/>
</dbReference>
<gene>
    <name evidence="6" type="primary">mdtA_2</name>
    <name evidence="6" type="ORF">KOR42_09590</name>
</gene>
<name>A0A5C5X3D4_9PLAN</name>
<feature type="region of interest" description="Disordered" evidence="3">
    <location>
        <begin position="1"/>
        <end position="26"/>
    </location>
</feature>
<keyword evidence="7" id="KW-1185">Reference proteome</keyword>
<accession>A0A5C5X3D4</accession>
<keyword evidence="4" id="KW-0472">Membrane</keyword>
<evidence type="ECO:0000256" key="2">
    <source>
        <dbReference type="SAM" id="Coils"/>
    </source>
</evidence>
<reference evidence="6 7" key="1">
    <citation type="submission" date="2019-02" db="EMBL/GenBank/DDBJ databases">
        <title>Deep-cultivation of Planctomycetes and their phenomic and genomic characterization uncovers novel biology.</title>
        <authorList>
            <person name="Wiegand S."/>
            <person name="Jogler M."/>
            <person name="Boedeker C."/>
            <person name="Pinto D."/>
            <person name="Vollmers J."/>
            <person name="Rivas-Marin E."/>
            <person name="Kohn T."/>
            <person name="Peeters S.H."/>
            <person name="Heuer A."/>
            <person name="Rast P."/>
            <person name="Oberbeckmann S."/>
            <person name="Bunk B."/>
            <person name="Jeske O."/>
            <person name="Meyerdierks A."/>
            <person name="Storesund J.E."/>
            <person name="Kallscheuer N."/>
            <person name="Luecker S."/>
            <person name="Lage O.M."/>
            <person name="Pohl T."/>
            <person name="Merkel B.J."/>
            <person name="Hornburger P."/>
            <person name="Mueller R.-W."/>
            <person name="Bruemmer F."/>
            <person name="Labrenz M."/>
            <person name="Spormann A.M."/>
            <person name="Op Den Camp H."/>
            <person name="Overmann J."/>
            <person name="Amann R."/>
            <person name="Jetten M.S.M."/>
            <person name="Mascher T."/>
            <person name="Medema M.H."/>
            <person name="Devos D.P."/>
            <person name="Kaster A.-K."/>
            <person name="Ovreas L."/>
            <person name="Rohde M."/>
            <person name="Galperin M.Y."/>
            <person name="Jogler C."/>
        </authorList>
    </citation>
    <scope>NUCLEOTIDE SEQUENCE [LARGE SCALE GENOMIC DNA]</scope>
    <source>
        <strain evidence="6 7">KOR42</strain>
    </source>
</reference>
<dbReference type="PANTHER" id="PTHR30469:SF11">
    <property type="entry name" value="BLL4320 PROTEIN"/>
    <property type="match status" value="1"/>
</dbReference>
<feature type="transmembrane region" description="Helical" evidence="4">
    <location>
        <begin position="33"/>
        <end position="55"/>
    </location>
</feature>
<feature type="compositionally biased region" description="Polar residues" evidence="3">
    <location>
        <begin position="1"/>
        <end position="11"/>
    </location>
</feature>
<feature type="domain" description="CusB-like beta-barrel" evidence="5">
    <location>
        <begin position="345"/>
        <end position="388"/>
    </location>
</feature>
<dbReference type="RefSeq" id="WP_146507414.1">
    <property type="nucleotide sequence ID" value="NZ_SIHI01000001.1"/>
</dbReference>